<feature type="region of interest" description="Disordered" evidence="11">
    <location>
        <begin position="428"/>
        <end position="471"/>
    </location>
</feature>
<keyword evidence="7" id="KW-0626">Porin</keyword>
<evidence type="ECO:0000313" key="13">
    <source>
        <dbReference type="EMBL" id="TMQ55514.1"/>
    </source>
</evidence>
<dbReference type="GO" id="GO:0015288">
    <property type="term" value="F:porin activity"/>
    <property type="evidence" value="ECO:0007669"/>
    <property type="project" value="UniProtKB-KW"/>
</dbReference>
<gene>
    <name evidence="13" type="ORF">E6K74_03080</name>
</gene>
<evidence type="ECO:0000256" key="1">
    <source>
        <dbReference type="ARBA" id="ARBA00004571"/>
    </source>
</evidence>
<comment type="subcellular location">
    <subcellularLocation>
        <location evidence="1">Cell outer membrane</location>
        <topology evidence="1">Multi-pass membrane protein</topology>
    </subcellularLocation>
</comment>
<dbReference type="SUPFAM" id="SSF103647">
    <property type="entry name" value="TSP type-3 repeat"/>
    <property type="match status" value="2"/>
</dbReference>
<dbReference type="InterPro" id="IPR036737">
    <property type="entry name" value="OmpA-like_sf"/>
</dbReference>
<feature type="region of interest" description="Disordered" evidence="11">
    <location>
        <begin position="307"/>
        <end position="341"/>
    </location>
</feature>
<dbReference type="InterPro" id="IPR003367">
    <property type="entry name" value="Thrombospondin_3-like_rpt"/>
</dbReference>
<keyword evidence="6" id="KW-0406">Ion transport</keyword>
<dbReference type="GO" id="GO:0006811">
    <property type="term" value="P:monoatomic ion transport"/>
    <property type="evidence" value="ECO:0007669"/>
    <property type="project" value="UniProtKB-KW"/>
</dbReference>
<dbReference type="Gene3D" id="2.40.160.20">
    <property type="match status" value="1"/>
</dbReference>
<comment type="caution">
    <text evidence="13">The sequence shown here is derived from an EMBL/GenBank/DDBJ whole genome shotgun (WGS) entry which is preliminary data.</text>
</comment>
<dbReference type="Gene3D" id="4.10.1080.10">
    <property type="entry name" value="TSP type-3 repeat"/>
    <property type="match status" value="3"/>
</dbReference>
<dbReference type="GO" id="GO:0009279">
    <property type="term" value="C:cell outer membrane"/>
    <property type="evidence" value="ECO:0007669"/>
    <property type="project" value="UniProtKB-SubCell"/>
</dbReference>
<evidence type="ECO:0000256" key="5">
    <source>
        <dbReference type="ARBA" id="ARBA00022729"/>
    </source>
</evidence>
<evidence type="ECO:0000259" key="12">
    <source>
        <dbReference type="PROSITE" id="PS51123"/>
    </source>
</evidence>
<dbReference type="PANTHER" id="PTHR30329:SF21">
    <property type="entry name" value="LIPOPROTEIN YIAD-RELATED"/>
    <property type="match status" value="1"/>
</dbReference>
<feature type="domain" description="OmpA-like" evidence="12">
    <location>
        <begin position="502"/>
        <end position="621"/>
    </location>
</feature>
<accession>A0A538SW68</accession>
<dbReference type="InterPro" id="IPR006664">
    <property type="entry name" value="OMP_bac"/>
</dbReference>
<dbReference type="Pfam" id="PF13505">
    <property type="entry name" value="OMP_b-brl"/>
    <property type="match status" value="1"/>
</dbReference>
<evidence type="ECO:0000256" key="4">
    <source>
        <dbReference type="ARBA" id="ARBA00022692"/>
    </source>
</evidence>
<evidence type="ECO:0000256" key="9">
    <source>
        <dbReference type="ARBA" id="ARBA00023237"/>
    </source>
</evidence>
<dbReference type="EMBL" id="VBOU01000022">
    <property type="protein sequence ID" value="TMQ55514.1"/>
    <property type="molecule type" value="Genomic_DNA"/>
</dbReference>
<reference evidence="13 14" key="1">
    <citation type="journal article" date="2019" name="Nat. Microbiol.">
        <title>Mediterranean grassland soil C-N compound turnover is dependent on rainfall and depth, and is mediated by genomically divergent microorganisms.</title>
        <authorList>
            <person name="Diamond S."/>
            <person name="Andeer P.F."/>
            <person name="Li Z."/>
            <person name="Crits-Christoph A."/>
            <person name="Burstein D."/>
            <person name="Anantharaman K."/>
            <person name="Lane K.R."/>
            <person name="Thomas B.C."/>
            <person name="Pan C."/>
            <person name="Northen T.R."/>
            <person name="Banfield J.F."/>
        </authorList>
    </citation>
    <scope>NUCLEOTIDE SEQUENCE [LARGE SCALE GENOMIC DNA]</scope>
    <source>
        <strain evidence="13">WS_4</strain>
    </source>
</reference>
<evidence type="ECO:0000256" key="10">
    <source>
        <dbReference type="PROSITE-ProRule" id="PRU00473"/>
    </source>
</evidence>
<protein>
    <recommendedName>
        <fullName evidence="12">OmpA-like domain-containing protein</fullName>
    </recommendedName>
</protein>
<dbReference type="Pfam" id="PF00691">
    <property type="entry name" value="OmpA"/>
    <property type="match status" value="1"/>
</dbReference>
<evidence type="ECO:0000256" key="11">
    <source>
        <dbReference type="SAM" id="MobiDB-lite"/>
    </source>
</evidence>
<sequence>MDPEPGRILKCDCRMESPARSPPGGTSILPPPPRVHALHDPLKTPSRLTVAPPTGQLDNTGRSLHAASIVWGPSGSTGIVAYYLLSSGSLAYHGHGAPLQTRERGRTMKLMRMSFVVLTALVVQSLAGPGTARSEVGGLHLNVTPFGGWAQWAKDVNLDDKAHYGGRVGLGLGRYIGVEGYYSSISTQTEHGTTLYTTGSVAPSTKMKVKGYGADLILNLLPSSGFNPYLLGGWHEEKITPDAPGTEAFMNGAEFGGGVKLGLSQRVALRLEARDKRWSFDSPPTPDPPGSKSLDNLFYSGGIQLSLGGSSGKDSDKDGVKDKVDKCPDTPRGAVVDASGCPLDADGDHVPDGIDQCPNTPAGATVDARGCPSDADSDGVFDGIDQCPGTPAGTTVDARGCTADSDKDGVPDGVDKCADTPAGAKVDATGCPIDSDKDGVPDGLDQCPDTPAGTQVDPRGCSLDSDNDGVQDDKDLCPNTQAGVRVDKDGCPIEISEKEIELLDKGRITVREIHFETGKADISPESGPVLDEIGTILIQWPRLKIEIGGHTDARGSDAFNMQLSEKRAQAVLDYLAQKFPQINRDQFTAKGYGESKPVASNKTALGMAKNRRVEFKVLNTEELTKEKERRRLLKKGE</sequence>
<dbReference type="InterPro" id="IPR028974">
    <property type="entry name" value="TSP_type-3_rpt"/>
</dbReference>
<dbReference type="InterPro" id="IPR050330">
    <property type="entry name" value="Bact_OuterMem_StrucFunc"/>
</dbReference>
<dbReference type="AlphaFoldDB" id="A0A538SW68"/>
<dbReference type="PRINTS" id="PR01021">
    <property type="entry name" value="OMPADOMAIN"/>
</dbReference>
<dbReference type="CDD" id="cd07185">
    <property type="entry name" value="OmpA_C-like"/>
    <property type="match status" value="1"/>
</dbReference>
<keyword evidence="9" id="KW-0998">Cell outer membrane</keyword>
<organism evidence="13 14">
    <name type="scientific">Eiseniibacteriota bacterium</name>
    <dbReference type="NCBI Taxonomy" id="2212470"/>
    <lineage>
        <taxon>Bacteria</taxon>
        <taxon>Candidatus Eiseniibacteriota</taxon>
    </lineage>
</organism>
<proteinExistence type="predicted"/>
<dbReference type="GO" id="GO:0007155">
    <property type="term" value="P:cell adhesion"/>
    <property type="evidence" value="ECO:0007669"/>
    <property type="project" value="InterPro"/>
</dbReference>
<dbReference type="SUPFAM" id="SSF56925">
    <property type="entry name" value="OMPA-like"/>
    <property type="match status" value="1"/>
</dbReference>
<evidence type="ECO:0000256" key="8">
    <source>
        <dbReference type="ARBA" id="ARBA00023136"/>
    </source>
</evidence>
<dbReference type="InterPro" id="IPR006665">
    <property type="entry name" value="OmpA-like"/>
</dbReference>
<keyword evidence="4" id="KW-0812">Transmembrane</keyword>
<dbReference type="Proteomes" id="UP000319829">
    <property type="component" value="Unassembled WGS sequence"/>
</dbReference>
<dbReference type="GO" id="GO:0005509">
    <property type="term" value="F:calcium ion binding"/>
    <property type="evidence" value="ECO:0007669"/>
    <property type="project" value="InterPro"/>
</dbReference>
<dbReference type="InterPro" id="IPR011250">
    <property type="entry name" value="OMP/PagP_B-barrel"/>
</dbReference>
<dbReference type="SUPFAM" id="SSF103088">
    <property type="entry name" value="OmpA-like"/>
    <property type="match status" value="1"/>
</dbReference>
<name>A0A538SW68_UNCEI</name>
<keyword evidence="3" id="KW-1134">Transmembrane beta strand</keyword>
<feature type="region of interest" description="Disordered" evidence="11">
    <location>
        <begin position="14"/>
        <end position="33"/>
    </location>
</feature>
<keyword evidence="8 10" id="KW-0472">Membrane</keyword>
<dbReference type="Pfam" id="PF02412">
    <property type="entry name" value="TSP_3"/>
    <property type="match status" value="5"/>
</dbReference>
<dbReference type="PANTHER" id="PTHR30329">
    <property type="entry name" value="STATOR ELEMENT OF FLAGELLAR MOTOR COMPLEX"/>
    <property type="match status" value="1"/>
</dbReference>
<dbReference type="Gene3D" id="3.30.1330.60">
    <property type="entry name" value="OmpA-like domain"/>
    <property type="match status" value="1"/>
</dbReference>
<evidence type="ECO:0000256" key="2">
    <source>
        <dbReference type="ARBA" id="ARBA00022448"/>
    </source>
</evidence>
<feature type="compositionally biased region" description="Basic and acidic residues" evidence="11">
    <location>
        <begin position="313"/>
        <end position="329"/>
    </location>
</feature>
<dbReference type="InterPro" id="IPR027385">
    <property type="entry name" value="Beta-barrel_OMP"/>
</dbReference>
<dbReference type="GO" id="GO:0046930">
    <property type="term" value="C:pore complex"/>
    <property type="evidence" value="ECO:0007669"/>
    <property type="project" value="UniProtKB-KW"/>
</dbReference>
<keyword evidence="5" id="KW-0732">Signal</keyword>
<evidence type="ECO:0000313" key="14">
    <source>
        <dbReference type="Proteomes" id="UP000319829"/>
    </source>
</evidence>
<evidence type="ECO:0000256" key="3">
    <source>
        <dbReference type="ARBA" id="ARBA00022452"/>
    </source>
</evidence>
<evidence type="ECO:0000256" key="7">
    <source>
        <dbReference type="ARBA" id="ARBA00023114"/>
    </source>
</evidence>
<keyword evidence="2" id="KW-0813">Transport</keyword>
<dbReference type="PROSITE" id="PS51123">
    <property type="entry name" value="OMPA_2"/>
    <property type="match status" value="1"/>
</dbReference>
<evidence type="ECO:0000256" key="6">
    <source>
        <dbReference type="ARBA" id="ARBA00023065"/>
    </source>
</evidence>